<dbReference type="GO" id="GO:0030145">
    <property type="term" value="F:manganese ion binding"/>
    <property type="evidence" value="ECO:0007669"/>
    <property type="project" value="TreeGrafter"/>
</dbReference>
<dbReference type="InterPro" id="IPR013512">
    <property type="entry name" value="DXP_reductoisomerase_N"/>
</dbReference>
<gene>
    <name evidence="2" type="ORF">MNBD_UNCLBAC01-621</name>
</gene>
<name>A0A3B1D3V2_9ZZZZ</name>
<dbReference type="GO" id="GO:0030604">
    <property type="term" value="F:1-deoxy-D-xylulose-5-phosphate reductoisomerase activity"/>
    <property type="evidence" value="ECO:0007669"/>
    <property type="project" value="UniProtKB-EC"/>
</dbReference>
<dbReference type="EC" id="1.1.1.267" evidence="2"/>
<sequence>MNIKNVVILGSTGSIGINTLKVIQQFPKRFKVIGLTAYNNFKLLEKQIQKFGPTYVAASDKGRDYLKSRINTRKTRILNVVEDLEELVSLKQVDLIVIAMRGS</sequence>
<evidence type="ECO:0000259" key="1">
    <source>
        <dbReference type="Pfam" id="PF02670"/>
    </source>
</evidence>
<proteinExistence type="predicted"/>
<dbReference type="PANTHER" id="PTHR30525">
    <property type="entry name" value="1-DEOXY-D-XYLULOSE 5-PHOSPHATE REDUCTOISOMERASE"/>
    <property type="match status" value="1"/>
</dbReference>
<dbReference type="InterPro" id="IPR003821">
    <property type="entry name" value="DXP_reductoisomerase"/>
</dbReference>
<dbReference type="AlphaFoldDB" id="A0A3B1D3V2"/>
<dbReference type="GO" id="GO:0016853">
    <property type="term" value="F:isomerase activity"/>
    <property type="evidence" value="ECO:0007669"/>
    <property type="project" value="UniProtKB-KW"/>
</dbReference>
<keyword evidence="2" id="KW-0560">Oxidoreductase</keyword>
<protein>
    <submittedName>
        <fullName evidence="2">1-deoxy-D-xylulose 5-phosphate reductoisomerase</fullName>
        <ecNumber evidence="2">1.1.1.267</ecNumber>
    </submittedName>
</protein>
<dbReference type="SUPFAM" id="SSF51735">
    <property type="entry name" value="NAD(P)-binding Rossmann-fold domains"/>
    <property type="match status" value="1"/>
</dbReference>
<evidence type="ECO:0000313" key="2">
    <source>
        <dbReference type="EMBL" id="VAX35422.1"/>
    </source>
</evidence>
<accession>A0A3B1D3V2</accession>
<feature type="non-terminal residue" evidence="2">
    <location>
        <position position="103"/>
    </location>
</feature>
<dbReference type="Gene3D" id="3.40.50.720">
    <property type="entry name" value="NAD(P)-binding Rossmann-like Domain"/>
    <property type="match status" value="1"/>
</dbReference>
<reference evidence="2" key="1">
    <citation type="submission" date="2018-06" db="EMBL/GenBank/DDBJ databases">
        <authorList>
            <person name="Zhirakovskaya E."/>
        </authorList>
    </citation>
    <scope>NUCLEOTIDE SEQUENCE</scope>
</reference>
<dbReference type="PANTHER" id="PTHR30525:SF0">
    <property type="entry name" value="1-DEOXY-D-XYLULOSE 5-PHOSPHATE REDUCTOISOMERASE, CHLOROPLASTIC"/>
    <property type="match status" value="1"/>
</dbReference>
<dbReference type="Pfam" id="PF02670">
    <property type="entry name" value="DXP_reductoisom"/>
    <property type="match status" value="1"/>
</dbReference>
<keyword evidence="2" id="KW-0413">Isomerase</keyword>
<feature type="domain" description="1-deoxy-D-xylulose 5-phosphate reductoisomerase N-terminal" evidence="1">
    <location>
        <begin position="6"/>
        <end position="102"/>
    </location>
</feature>
<organism evidence="2">
    <name type="scientific">hydrothermal vent metagenome</name>
    <dbReference type="NCBI Taxonomy" id="652676"/>
    <lineage>
        <taxon>unclassified sequences</taxon>
        <taxon>metagenomes</taxon>
        <taxon>ecological metagenomes</taxon>
    </lineage>
</organism>
<dbReference type="EMBL" id="UOGJ01000051">
    <property type="protein sequence ID" value="VAX35422.1"/>
    <property type="molecule type" value="Genomic_DNA"/>
</dbReference>
<dbReference type="GO" id="GO:0051484">
    <property type="term" value="P:isopentenyl diphosphate biosynthetic process, methylerythritol 4-phosphate pathway involved in terpenoid biosynthetic process"/>
    <property type="evidence" value="ECO:0007669"/>
    <property type="project" value="TreeGrafter"/>
</dbReference>
<dbReference type="InterPro" id="IPR036291">
    <property type="entry name" value="NAD(P)-bd_dom_sf"/>
</dbReference>
<dbReference type="GO" id="GO:0070402">
    <property type="term" value="F:NADPH binding"/>
    <property type="evidence" value="ECO:0007669"/>
    <property type="project" value="InterPro"/>
</dbReference>